<evidence type="ECO:0000256" key="2">
    <source>
        <dbReference type="ARBA" id="ARBA00022475"/>
    </source>
</evidence>
<reference evidence="7 8" key="1">
    <citation type="submission" date="2022-04" db="EMBL/GenBank/DDBJ databases">
        <title>Halobacillus sp. isolated from saltern.</title>
        <authorList>
            <person name="Won M."/>
            <person name="Lee C.-M."/>
            <person name="Woen H.-Y."/>
            <person name="Kwon S.-W."/>
        </authorList>
    </citation>
    <scope>NUCLEOTIDE SEQUENCE [LARGE SCALE GENOMIC DNA]</scope>
    <source>
        <strain evidence="7 8">SSBR10-3</strain>
    </source>
</reference>
<feature type="transmembrane region" description="Helical" evidence="6">
    <location>
        <begin position="144"/>
        <end position="166"/>
    </location>
</feature>
<gene>
    <name evidence="7" type="ORF">MUN89_08540</name>
</gene>
<sequence>MKLIHKSATILFGSFLLSIGINFFLVPYELLDGGVIGLGLIINYLTGVQAGLIIIVLSLPIFIMAWIWDRSYFYNSLHGMLFSSFAIDLLAPLHTGFSLENYFSSLWSSITGGLFIGTGIGIMLRSKTSTGGTDLLAQFLAKLFRMNVGLVIFFIDIAVIGLGGILISSQSFALSAVTIIFVGIATSACTWNMGN</sequence>
<proteinExistence type="predicted"/>
<dbReference type="Proteomes" id="UP000831787">
    <property type="component" value="Chromosome"/>
</dbReference>
<dbReference type="RefSeq" id="WP_244712907.1">
    <property type="nucleotide sequence ID" value="NZ_CP095073.1"/>
</dbReference>
<keyword evidence="2" id="KW-1003">Cell membrane</keyword>
<dbReference type="Pfam" id="PF02588">
    <property type="entry name" value="YitT_membrane"/>
    <property type="match status" value="1"/>
</dbReference>
<accession>A0ABY4ENB6</accession>
<evidence type="ECO:0000256" key="1">
    <source>
        <dbReference type="ARBA" id="ARBA00004651"/>
    </source>
</evidence>
<keyword evidence="8" id="KW-1185">Reference proteome</keyword>
<evidence type="ECO:0000256" key="3">
    <source>
        <dbReference type="ARBA" id="ARBA00022692"/>
    </source>
</evidence>
<evidence type="ECO:0000313" key="7">
    <source>
        <dbReference type="EMBL" id="UOQ45954.1"/>
    </source>
</evidence>
<dbReference type="InterPro" id="IPR003740">
    <property type="entry name" value="YitT"/>
</dbReference>
<feature type="transmembrane region" description="Helical" evidence="6">
    <location>
        <begin position="105"/>
        <end position="124"/>
    </location>
</feature>
<evidence type="ECO:0000256" key="5">
    <source>
        <dbReference type="ARBA" id="ARBA00023136"/>
    </source>
</evidence>
<evidence type="ECO:0000256" key="4">
    <source>
        <dbReference type="ARBA" id="ARBA00022989"/>
    </source>
</evidence>
<organism evidence="7 8">
    <name type="scientific">Halobacillus salinarum</name>
    <dbReference type="NCBI Taxonomy" id="2932257"/>
    <lineage>
        <taxon>Bacteria</taxon>
        <taxon>Bacillati</taxon>
        <taxon>Bacillota</taxon>
        <taxon>Bacilli</taxon>
        <taxon>Bacillales</taxon>
        <taxon>Bacillaceae</taxon>
        <taxon>Halobacillus</taxon>
    </lineage>
</organism>
<feature type="transmembrane region" description="Helical" evidence="6">
    <location>
        <begin position="172"/>
        <end position="191"/>
    </location>
</feature>
<keyword evidence="4 6" id="KW-1133">Transmembrane helix</keyword>
<comment type="subcellular location">
    <subcellularLocation>
        <location evidence="1">Cell membrane</location>
        <topology evidence="1">Multi-pass membrane protein</topology>
    </subcellularLocation>
</comment>
<dbReference type="EMBL" id="CP095073">
    <property type="protein sequence ID" value="UOQ45954.1"/>
    <property type="molecule type" value="Genomic_DNA"/>
</dbReference>
<protein>
    <submittedName>
        <fullName evidence="7">YitT family protein</fullName>
    </submittedName>
</protein>
<dbReference type="PANTHER" id="PTHR33545">
    <property type="entry name" value="UPF0750 MEMBRANE PROTEIN YITT-RELATED"/>
    <property type="match status" value="1"/>
</dbReference>
<keyword evidence="3 6" id="KW-0812">Transmembrane</keyword>
<keyword evidence="5 6" id="KW-0472">Membrane</keyword>
<feature type="transmembrane region" description="Helical" evidence="6">
    <location>
        <begin position="80"/>
        <end position="99"/>
    </location>
</feature>
<feature type="transmembrane region" description="Helical" evidence="6">
    <location>
        <begin position="7"/>
        <end position="28"/>
    </location>
</feature>
<name>A0ABY4ENB6_9BACI</name>
<evidence type="ECO:0000256" key="6">
    <source>
        <dbReference type="SAM" id="Phobius"/>
    </source>
</evidence>
<dbReference type="PANTHER" id="PTHR33545:SF5">
    <property type="entry name" value="UPF0750 MEMBRANE PROTEIN YITT"/>
    <property type="match status" value="1"/>
</dbReference>
<dbReference type="InterPro" id="IPR051461">
    <property type="entry name" value="UPF0750_membrane"/>
</dbReference>
<evidence type="ECO:0000313" key="8">
    <source>
        <dbReference type="Proteomes" id="UP000831787"/>
    </source>
</evidence>